<dbReference type="CDD" id="cd22529">
    <property type="entry name" value="KH-II_NusA_rpt2"/>
    <property type="match status" value="1"/>
</dbReference>
<evidence type="ECO:0000313" key="10">
    <source>
        <dbReference type="Proteomes" id="UP000721442"/>
    </source>
</evidence>
<evidence type="ECO:0000256" key="3">
    <source>
        <dbReference type="ARBA" id="ARBA00022814"/>
    </source>
</evidence>
<dbReference type="CDD" id="cd02134">
    <property type="entry name" value="KH-II_NusA_rpt1"/>
    <property type="match status" value="1"/>
</dbReference>
<dbReference type="PANTHER" id="PTHR22648:SF0">
    <property type="entry name" value="TRANSCRIPTION TERMINATION_ANTITERMINATION PROTEIN NUSA"/>
    <property type="match status" value="1"/>
</dbReference>
<evidence type="ECO:0000256" key="2">
    <source>
        <dbReference type="ARBA" id="ARBA00022490"/>
    </source>
</evidence>
<dbReference type="PROSITE" id="PS50126">
    <property type="entry name" value="S1"/>
    <property type="match status" value="1"/>
</dbReference>
<evidence type="ECO:0000256" key="6">
    <source>
        <dbReference type="ARBA" id="ARBA00023163"/>
    </source>
</evidence>
<dbReference type="InterPro" id="IPR010214">
    <property type="entry name" value="Tscrpt_termin_fac_NusA_C_rpt"/>
</dbReference>
<dbReference type="NCBIfam" id="TIGR01953">
    <property type="entry name" value="NusA"/>
    <property type="match status" value="1"/>
</dbReference>
<dbReference type="GO" id="GO:0031564">
    <property type="term" value="P:transcription antitermination"/>
    <property type="evidence" value="ECO:0007669"/>
    <property type="project" value="UniProtKB-UniRule"/>
</dbReference>
<dbReference type="SMART" id="SM00316">
    <property type="entry name" value="S1"/>
    <property type="match status" value="1"/>
</dbReference>
<dbReference type="InterPro" id="IPR015946">
    <property type="entry name" value="KH_dom-like_a/b"/>
</dbReference>
<dbReference type="Pfam" id="PF13184">
    <property type="entry name" value="KH_NusA_1st"/>
    <property type="match status" value="1"/>
</dbReference>
<comment type="function">
    <text evidence="7">Participates in both transcription termination and antitermination.</text>
</comment>
<dbReference type="AlphaFoldDB" id="A0A940DFT8"/>
<comment type="subcellular location">
    <subcellularLocation>
        <location evidence="7">Cytoplasm</location>
    </subcellularLocation>
</comment>
<dbReference type="InterPro" id="IPR009019">
    <property type="entry name" value="KH_sf_prok-type"/>
</dbReference>
<organism evidence="9 10">
    <name type="scientific">Candidatus Enterousia excrementavium</name>
    <dbReference type="NCBI Taxonomy" id="2840789"/>
    <lineage>
        <taxon>Bacteria</taxon>
        <taxon>Pseudomonadati</taxon>
        <taxon>Pseudomonadota</taxon>
        <taxon>Alphaproteobacteria</taxon>
        <taxon>Candidatus Enterousia</taxon>
    </lineage>
</organism>
<dbReference type="NCBIfam" id="TIGR01954">
    <property type="entry name" value="nusA_Cterm_rpt"/>
    <property type="match status" value="1"/>
</dbReference>
<dbReference type="FunFam" id="3.30.300.20:FF:000005">
    <property type="entry name" value="Transcription termination/antitermination protein NusA"/>
    <property type="match status" value="1"/>
</dbReference>
<dbReference type="InterPro" id="IPR012340">
    <property type="entry name" value="NA-bd_OB-fold"/>
</dbReference>
<dbReference type="Pfam" id="PF00575">
    <property type="entry name" value="S1"/>
    <property type="match status" value="1"/>
</dbReference>
<name>A0A940DFT8_9PROT</name>
<dbReference type="PANTHER" id="PTHR22648">
    <property type="entry name" value="TRANSCRIPTION TERMINATION FACTOR NUSA"/>
    <property type="match status" value="1"/>
</dbReference>
<dbReference type="SUPFAM" id="SSF47794">
    <property type="entry name" value="Rad51 N-terminal domain-like"/>
    <property type="match status" value="2"/>
</dbReference>
<gene>
    <name evidence="7 9" type="primary">nusA</name>
    <name evidence="9" type="ORF">IAC77_02510</name>
</gene>
<dbReference type="InterPro" id="IPR058582">
    <property type="entry name" value="KH_NusA_2nd"/>
</dbReference>
<dbReference type="GO" id="GO:0006353">
    <property type="term" value="P:DNA-templated transcription termination"/>
    <property type="evidence" value="ECO:0007669"/>
    <property type="project" value="UniProtKB-UniRule"/>
</dbReference>
<dbReference type="InterPro" id="IPR013735">
    <property type="entry name" value="TF_NusA_N"/>
</dbReference>
<keyword evidence="5 7" id="KW-0805">Transcription regulation</keyword>
<evidence type="ECO:0000256" key="7">
    <source>
        <dbReference type="HAMAP-Rule" id="MF_00945"/>
    </source>
</evidence>
<keyword evidence="1 7" id="KW-0806">Transcription termination</keyword>
<keyword evidence="2 7" id="KW-0963">Cytoplasm</keyword>
<dbReference type="InterPro" id="IPR025249">
    <property type="entry name" value="TF_NusA_KH_1st"/>
</dbReference>
<dbReference type="GO" id="GO:0005829">
    <property type="term" value="C:cytosol"/>
    <property type="evidence" value="ECO:0007669"/>
    <property type="project" value="TreeGrafter"/>
</dbReference>
<dbReference type="FunFam" id="3.30.300.20:FF:000002">
    <property type="entry name" value="Transcription termination/antitermination protein NusA"/>
    <property type="match status" value="1"/>
</dbReference>
<reference evidence="9" key="1">
    <citation type="submission" date="2020-10" db="EMBL/GenBank/DDBJ databases">
        <authorList>
            <person name="Gilroy R."/>
        </authorList>
    </citation>
    <scope>NUCLEOTIDE SEQUENCE</scope>
    <source>
        <strain evidence="9">B1-16210</strain>
    </source>
</reference>
<dbReference type="Pfam" id="PF14520">
    <property type="entry name" value="HHH_5"/>
    <property type="match status" value="2"/>
</dbReference>
<dbReference type="Gene3D" id="3.30.1480.10">
    <property type="entry name" value="NusA, N-terminal domain"/>
    <property type="match status" value="1"/>
</dbReference>
<dbReference type="Gene3D" id="2.40.50.140">
    <property type="entry name" value="Nucleic acid-binding proteins"/>
    <property type="match status" value="1"/>
</dbReference>
<dbReference type="Pfam" id="PF08529">
    <property type="entry name" value="NusA_N"/>
    <property type="match status" value="1"/>
</dbReference>
<dbReference type="InterPro" id="IPR004087">
    <property type="entry name" value="KH_dom"/>
</dbReference>
<evidence type="ECO:0000256" key="4">
    <source>
        <dbReference type="ARBA" id="ARBA00022884"/>
    </source>
</evidence>
<dbReference type="InterPro" id="IPR036555">
    <property type="entry name" value="NusA_N_sf"/>
</dbReference>
<evidence type="ECO:0000256" key="1">
    <source>
        <dbReference type="ARBA" id="ARBA00022472"/>
    </source>
</evidence>
<comment type="subunit">
    <text evidence="7">Monomer. Binds directly to the core enzyme of the DNA-dependent RNA polymerase and to nascent RNA.</text>
</comment>
<dbReference type="SMART" id="SM00322">
    <property type="entry name" value="KH"/>
    <property type="match status" value="1"/>
</dbReference>
<dbReference type="Gene3D" id="3.30.300.20">
    <property type="match status" value="2"/>
</dbReference>
<evidence type="ECO:0000259" key="8">
    <source>
        <dbReference type="PROSITE" id="PS50126"/>
    </source>
</evidence>
<proteinExistence type="inferred from homology"/>
<sequence length="512" mass="57120">MSFVSMPRQDLLLAIDSLAQEKQIDREIVIDSLEAAIAKIAKHKYGEEFNITAEIDRKNGAIHVKRLFEVIESPESRGEEYDANTMLTVAEAKKYAKNPQVGDIVEDALPEPEFGRMAFQTARQIMTARVRDAEKGRQYEEFKDNIGDIVSGVVKRIEFGNIFVDINGKAEGYIKSNELIPGERLAVGDRVRALIMDVARSNTGPQIFLTRTHPMFMEKLFVQEVPEIYEGIIKIKSVARAPGSHAKIAVETQDPSIDAVGMTVGIKGTRIQPVINECHGEKIDVILYSDDPAVFIVNAMQPAKVAKIIVDEDTRSAAVVVNEDQQSLAIGRRGQNVRLASQLTGWNIDVMNETEEQERRAKEVKEKTELFISALDVDEMLAHLLVTEGFRTIEEIAFVDAGELESIQGFNAELAAELQNRAKAYLQKQEEQYKEDGHKIGMSDDLLNFDFIKRPIIMQLGNAGIKSLNDLADLSTDELIEILGEDTMSPRLAGRVIMKARELAYGITQGEE</sequence>
<dbReference type="CDD" id="cd04455">
    <property type="entry name" value="S1_NusA"/>
    <property type="match status" value="1"/>
</dbReference>
<dbReference type="GO" id="GO:0003700">
    <property type="term" value="F:DNA-binding transcription factor activity"/>
    <property type="evidence" value="ECO:0007669"/>
    <property type="project" value="InterPro"/>
</dbReference>
<comment type="similarity">
    <text evidence="7">Belongs to the NusA family.</text>
</comment>
<dbReference type="EMBL" id="JADINE010000032">
    <property type="protein sequence ID" value="MBO8407309.1"/>
    <property type="molecule type" value="Genomic_DNA"/>
</dbReference>
<dbReference type="SUPFAM" id="SSF50249">
    <property type="entry name" value="Nucleic acid-binding proteins"/>
    <property type="match status" value="1"/>
</dbReference>
<comment type="caution">
    <text evidence="9">The sequence shown here is derived from an EMBL/GenBank/DDBJ whole genome shotgun (WGS) entry which is preliminary data.</text>
</comment>
<evidence type="ECO:0000313" key="9">
    <source>
        <dbReference type="EMBL" id="MBO8407309.1"/>
    </source>
</evidence>
<dbReference type="InterPro" id="IPR010213">
    <property type="entry name" value="TF_NusA"/>
</dbReference>
<dbReference type="SUPFAM" id="SSF54814">
    <property type="entry name" value="Prokaryotic type KH domain (KH-domain type II)"/>
    <property type="match status" value="2"/>
</dbReference>
<dbReference type="Pfam" id="PF26594">
    <property type="entry name" value="KH_NusA_2nd"/>
    <property type="match status" value="1"/>
</dbReference>
<protein>
    <recommendedName>
        <fullName evidence="7">Transcription termination/antitermination protein NusA</fullName>
    </recommendedName>
</protein>
<dbReference type="InterPro" id="IPR003029">
    <property type="entry name" value="S1_domain"/>
</dbReference>
<keyword evidence="6 7" id="KW-0804">Transcription</keyword>
<dbReference type="InterPro" id="IPR030842">
    <property type="entry name" value="TF_NusA_bacterial"/>
</dbReference>
<dbReference type="HAMAP" id="MF_00945_B">
    <property type="entry name" value="NusA_B"/>
    <property type="match status" value="1"/>
</dbReference>
<reference evidence="9" key="2">
    <citation type="journal article" date="2021" name="PeerJ">
        <title>Extensive microbial diversity within the chicken gut microbiome revealed by metagenomics and culture.</title>
        <authorList>
            <person name="Gilroy R."/>
            <person name="Ravi A."/>
            <person name="Getino M."/>
            <person name="Pursley I."/>
            <person name="Horton D.L."/>
            <person name="Alikhan N.F."/>
            <person name="Baker D."/>
            <person name="Gharbi K."/>
            <person name="Hall N."/>
            <person name="Watson M."/>
            <person name="Adriaenssens E.M."/>
            <person name="Foster-Nyarko E."/>
            <person name="Jarju S."/>
            <person name="Secka A."/>
            <person name="Antonio M."/>
            <person name="Oren A."/>
            <person name="Chaudhuri R.R."/>
            <person name="La Ragione R."/>
            <person name="Hildebrand F."/>
            <person name="Pallen M.J."/>
        </authorList>
    </citation>
    <scope>NUCLEOTIDE SEQUENCE</scope>
    <source>
        <strain evidence="9">B1-16210</strain>
    </source>
</reference>
<dbReference type="InterPro" id="IPR010995">
    <property type="entry name" value="DNA_repair_Rad51/TF_NusA_a-hlx"/>
</dbReference>
<accession>A0A940DFT8</accession>
<keyword evidence="3 7" id="KW-0889">Transcription antitermination</keyword>
<feature type="domain" description="S1 motif" evidence="8">
    <location>
        <begin position="147"/>
        <end position="212"/>
    </location>
</feature>
<evidence type="ECO:0000256" key="5">
    <source>
        <dbReference type="ARBA" id="ARBA00023015"/>
    </source>
</evidence>
<keyword evidence="4 7" id="KW-0694">RNA-binding</keyword>
<dbReference type="GO" id="GO:0000166">
    <property type="term" value="F:nucleotide binding"/>
    <property type="evidence" value="ECO:0007669"/>
    <property type="project" value="InterPro"/>
</dbReference>
<dbReference type="PROSITE" id="PS50084">
    <property type="entry name" value="KH_TYPE_1"/>
    <property type="match status" value="1"/>
</dbReference>
<dbReference type="Proteomes" id="UP000721442">
    <property type="component" value="Unassembled WGS sequence"/>
</dbReference>
<dbReference type="Gene3D" id="1.10.150.20">
    <property type="entry name" value="5' to 3' exonuclease, C-terminal subdomain"/>
    <property type="match status" value="2"/>
</dbReference>
<dbReference type="GO" id="GO:0003723">
    <property type="term" value="F:RNA binding"/>
    <property type="evidence" value="ECO:0007669"/>
    <property type="project" value="UniProtKB-UniRule"/>
</dbReference>
<dbReference type="SUPFAM" id="SSF69705">
    <property type="entry name" value="Transcription factor NusA, N-terminal domain"/>
    <property type="match status" value="1"/>
</dbReference>